<dbReference type="Gene3D" id="3.40.50.12780">
    <property type="entry name" value="N-terminal domain of ligase-like"/>
    <property type="match status" value="1"/>
</dbReference>
<dbReference type="InterPro" id="IPR051087">
    <property type="entry name" value="Mitochondrial_ACSM"/>
</dbReference>
<dbReference type="PANTHER" id="PTHR43605:SF6">
    <property type="entry name" value="ACYL-COENZYME A SYNTHETASE ACSM5, MITOCHONDRIAL"/>
    <property type="match status" value="1"/>
</dbReference>
<sequence>MKTLLKFFRRLPSPCFFLHHQAKRCITFPITSYYEAINRGEQEVPEYFNFASDVLDKWTQMEKDGEKPRNAAFWWVSDQKDEAKWSFEELGVLSRKTANLLSGPCGLQRGDRIITALPRIPEWWLLNVACMRTGIVLIPGTSQLTAKDLSYRLRASKAKCIVVTDSLAPSVDSVTSECPFLETKLLVSEGSREGWLNFKDLLLAAPAEHDCVKTKSGEPMLIYFTSGSTGAPKMVEHSHSSYGIGFAASGRDLMNLTPSDVFWNTSDTGWVKSAWSSVFAPWINGSCVFVHHLPQFEPAVILNTLSRYPVTAFCTAPTAYRMLVQHDNNSYRFKSLQHCVTGGEPLNPEVQERWKAKTGLDIYEAYGQTETVTICANVKGMKIKPGSMGKASPPYNVQIVDDQGNIRPPGEEGDIAIQVHPKRPFCFFSQYLDNPEKTAASQRGNFYITGDRGIMDEEGYFWFVGRSDDVINSVEFVQELPKTVAGKIQRNILRIQEWKKA</sequence>
<gene>
    <name evidence="11" type="primary">LOC107114573</name>
</gene>
<keyword evidence="3" id="KW-0547">Nucleotide-binding</keyword>
<proteinExistence type="inferred from homology"/>
<evidence type="ECO:0000313" key="10">
    <source>
        <dbReference type="Proteomes" id="UP000694871"/>
    </source>
</evidence>
<dbReference type="RefSeq" id="XP_015271597.1">
    <property type="nucleotide sequence ID" value="XM_015416111.1"/>
</dbReference>
<accession>A0ABM1KD10</accession>
<comment type="catalytic activity">
    <reaction evidence="8">
        <text>a medium-chain fatty acid + ATP + CoA = a medium-chain fatty acyl-CoA + AMP + diphosphate</text>
        <dbReference type="Rhea" id="RHEA:48340"/>
        <dbReference type="ChEBI" id="CHEBI:30616"/>
        <dbReference type="ChEBI" id="CHEBI:33019"/>
        <dbReference type="ChEBI" id="CHEBI:57287"/>
        <dbReference type="ChEBI" id="CHEBI:59558"/>
        <dbReference type="ChEBI" id="CHEBI:90546"/>
        <dbReference type="ChEBI" id="CHEBI:456215"/>
        <dbReference type="EC" id="6.2.1.2"/>
    </reaction>
    <physiologicalReaction direction="left-to-right" evidence="8">
        <dbReference type="Rhea" id="RHEA:48341"/>
    </physiologicalReaction>
</comment>
<dbReference type="InterPro" id="IPR042099">
    <property type="entry name" value="ANL_N_sf"/>
</dbReference>
<dbReference type="SUPFAM" id="SSF56801">
    <property type="entry name" value="Acetyl-CoA synthetase-like"/>
    <property type="match status" value="1"/>
</dbReference>
<evidence type="ECO:0000313" key="11">
    <source>
        <dbReference type="RefSeq" id="XP_015271597.1"/>
    </source>
</evidence>
<dbReference type="PANTHER" id="PTHR43605">
    <property type="entry name" value="ACYL-COENZYME A SYNTHETASE"/>
    <property type="match status" value="1"/>
</dbReference>
<keyword evidence="6" id="KW-0443">Lipid metabolism</keyword>
<keyword evidence="5" id="KW-0067">ATP-binding</keyword>
<name>A0ABM1KD10_GEKJA</name>
<dbReference type="Pfam" id="PF00501">
    <property type="entry name" value="AMP-binding"/>
    <property type="match status" value="1"/>
</dbReference>
<dbReference type="InterPro" id="IPR020845">
    <property type="entry name" value="AMP-binding_CS"/>
</dbReference>
<dbReference type="InterPro" id="IPR000873">
    <property type="entry name" value="AMP-dep_synth/lig_dom"/>
</dbReference>
<evidence type="ECO:0000256" key="1">
    <source>
        <dbReference type="ARBA" id="ARBA00006432"/>
    </source>
</evidence>
<evidence type="ECO:0000256" key="8">
    <source>
        <dbReference type="ARBA" id="ARBA00048477"/>
    </source>
</evidence>
<organism evidence="10 11">
    <name type="scientific">Gekko japonicus</name>
    <name type="common">Schlegel's Japanese gecko</name>
    <dbReference type="NCBI Taxonomy" id="146911"/>
    <lineage>
        <taxon>Eukaryota</taxon>
        <taxon>Metazoa</taxon>
        <taxon>Chordata</taxon>
        <taxon>Craniata</taxon>
        <taxon>Vertebrata</taxon>
        <taxon>Euteleostomi</taxon>
        <taxon>Lepidosauria</taxon>
        <taxon>Squamata</taxon>
        <taxon>Bifurcata</taxon>
        <taxon>Gekkota</taxon>
        <taxon>Gekkonidae</taxon>
        <taxon>Gekkoninae</taxon>
        <taxon>Gekko</taxon>
    </lineage>
</organism>
<reference evidence="11" key="1">
    <citation type="submission" date="2025-08" db="UniProtKB">
        <authorList>
            <consortium name="RefSeq"/>
        </authorList>
    </citation>
    <scope>IDENTIFICATION</scope>
</reference>
<evidence type="ECO:0000256" key="2">
    <source>
        <dbReference type="ARBA" id="ARBA00022598"/>
    </source>
</evidence>
<dbReference type="EC" id="6.2.1.2" evidence="7"/>
<keyword evidence="2" id="KW-0436">Ligase</keyword>
<comment type="similarity">
    <text evidence="1">Belongs to the ATP-dependent AMP-binding enzyme family.</text>
</comment>
<evidence type="ECO:0000256" key="3">
    <source>
        <dbReference type="ARBA" id="ARBA00022741"/>
    </source>
</evidence>
<dbReference type="Proteomes" id="UP000694871">
    <property type="component" value="Unplaced"/>
</dbReference>
<evidence type="ECO:0000256" key="7">
    <source>
        <dbReference type="ARBA" id="ARBA00039009"/>
    </source>
</evidence>
<keyword evidence="10" id="KW-1185">Reference proteome</keyword>
<feature type="domain" description="AMP-dependent synthetase/ligase" evidence="9">
    <location>
        <begin position="67"/>
        <end position="417"/>
    </location>
</feature>
<protein>
    <recommendedName>
        <fullName evidence="7">medium-chain acyl-CoA ligase</fullName>
        <ecNumber evidence="7">6.2.1.2</ecNumber>
    </recommendedName>
</protein>
<evidence type="ECO:0000259" key="9">
    <source>
        <dbReference type="Pfam" id="PF00501"/>
    </source>
</evidence>
<keyword evidence="4" id="KW-0276">Fatty acid metabolism</keyword>
<dbReference type="PROSITE" id="PS00455">
    <property type="entry name" value="AMP_BINDING"/>
    <property type="match status" value="1"/>
</dbReference>
<evidence type="ECO:0000256" key="6">
    <source>
        <dbReference type="ARBA" id="ARBA00023098"/>
    </source>
</evidence>
<evidence type="ECO:0000256" key="4">
    <source>
        <dbReference type="ARBA" id="ARBA00022832"/>
    </source>
</evidence>
<evidence type="ECO:0000256" key="5">
    <source>
        <dbReference type="ARBA" id="ARBA00022840"/>
    </source>
</evidence>
<dbReference type="GeneID" id="107114573"/>